<dbReference type="Gramene" id="OQU84833">
    <property type="protein sequence ID" value="OQU84833"/>
    <property type="gene ID" value="SORBI_3004G130964"/>
</dbReference>
<dbReference type="Gramene" id="OQU84834">
    <property type="protein sequence ID" value="OQU84834"/>
    <property type="gene ID" value="SORBI_3004G130964"/>
</dbReference>
<dbReference type="ExpressionAtlas" id="A0A1Z5RMY7">
    <property type="expression patterns" value="baseline and differential"/>
</dbReference>
<gene>
    <name evidence="1" type="ORF">SORBI_3004G130964</name>
</gene>
<accession>A0A1Z5RMY7</accession>
<organism evidence="1 2">
    <name type="scientific">Sorghum bicolor</name>
    <name type="common">Sorghum</name>
    <name type="synonym">Sorghum vulgare</name>
    <dbReference type="NCBI Taxonomy" id="4558"/>
    <lineage>
        <taxon>Eukaryota</taxon>
        <taxon>Viridiplantae</taxon>
        <taxon>Streptophyta</taxon>
        <taxon>Embryophyta</taxon>
        <taxon>Tracheophyta</taxon>
        <taxon>Spermatophyta</taxon>
        <taxon>Magnoliopsida</taxon>
        <taxon>Liliopsida</taxon>
        <taxon>Poales</taxon>
        <taxon>Poaceae</taxon>
        <taxon>PACMAD clade</taxon>
        <taxon>Panicoideae</taxon>
        <taxon>Andropogonodae</taxon>
        <taxon>Andropogoneae</taxon>
        <taxon>Sorghinae</taxon>
        <taxon>Sorghum</taxon>
    </lineage>
</organism>
<reference evidence="2" key="3">
    <citation type="journal article" date="2018" name="Plant J.">
        <title>The Sorghum bicolor reference genome: improved assembly, gene annotations, a transcriptome atlas, and signatures of genome organization.</title>
        <authorList>
            <person name="McCormick R.F."/>
            <person name="Truong S.K."/>
            <person name="Sreedasyam A."/>
            <person name="Jenkins J."/>
            <person name="Shu S."/>
            <person name="Sims D."/>
            <person name="Kennedy M."/>
            <person name="Amirebrahimi M."/>
            <person name="Weers B.D."/>
            <person name="McKinley B."/>
            <person name="Mattison A."/>
            <person name="Morishige D.T."/>
            <person name="Grimwood J."/>
            <person name="Schmutz J."/>
            <person name="Mullet J.E."/>
        </authorList>
    </citation>
    <scope>NUCLEOTIDE SEQUENCE [LARGE SCALE GENOMIC DNA]</scope>
    <source>
        <strain evidence="2">cv. BTx623</strain>
    </source>
</reference>
<dbReference type="InParanoid" id="A0A1Z5RMY7"/>
<reference evidence="1 2" key="1">
    <citation type="journal article" date="2009" name="Nature">
        <title>The Sorghum bicolor genome and the diversification of grasses.</title>
        <authorList>
            <person name="Paterson A.H."/>
            <person name="Bowers J.E."/>
            <person name="Bruggmann R."/>
            <person name="Dubchak I."/>
            <person name="Grimwood J."/>
            <person name="Gundlach H."/>
            <person name="Haberer G."/>
            <person name="Hellsten U."/>
            <person name="Mitros T."/>
            <person name="Poliakov A."/>
            <person name="Schmutz J."/>
            <person name="Spannagl M."/>
            <person name="Tang H."/>
            <person name="Wang X."/>
            <person name="Wicker T."/>
            <person name="Bharti A.K."/>
            <person name="Chapman J."/>
            <person name="Feltus F.A."/>
            <person name="Gowik U."/>
            <person name="Grigoriev I.V."/>
            <person name="Lyons E."/>
            <person name="Maher C.A."/>
            <person name="Martis M."/>
            <person name="Narechania A."/>
            <person name="Otillar R.P."/>
            <person name="Penning B.W."/>
            <person name="Salamov A.A."/>
            <person name="Wang Y."/>
            <person name="Zhang L."/>
            <person name="Carpita N.C."/>
            <person name="Freeling M."/>
            <person name="Gingle A.R."/>
            <person name="Hash C.T."/>
            <person name="Keller B."/>
            <person name="Klein P."/>
            <person name="Kresovich S."/>
            <person name="McCann M.C."/>
            <person name="Ming R."/>
            <person name="Peterson D.G."/>
            <person name="Mehboob-ur-Rahman"/>
            <person name="Ware D."/>
            <person name="Westhoff P."/>
            <person name="Mayer K.F."/>
            <person name="Messing J."/>
            <person name="Rokhsar D.S."/>
        </authorList>
    </citation>
    <scope>NUCLEOTIDE SEQUENCE [LARGE SCALE GENOMIC DNA]</scope>
    <source>
        <strain evidence="2">cv. BTx623</strain>
    </source>
</reference>
<protein>
    <submittedName>
        <fullName evidence="1">Uncharacterized protein</fullName>
    </submittedName>
</protein>
<evidence type="ECO:0000313" key="1">
    <source>
        <dbReference type="EMBL" id="OQU84835.1"/>
    </source>
</evidence>
<keyword evidence="2" id="KW-1185">Reference proteome</keyword>
<dbReference type="Gramene" id="OQU84835">
    <property type="protein sequence ID" value="OQU84835"/>
    <property type="gene ID" value="SORBI_3004G130964"/>
</dbReference>
<dbReference type="Proteomes" id="UP000000768">
    <property type="component" value="Chromosome 4"/>
</dbReference>
<reference evidence="1" key="2">
    <citation type="submission" date="2017-02" db="EMBL/GenBank/DDBJ databases">
        <title>WGS assembly of Sorghum bicolor.</title>
        <authorList>
            <person name="Paterson A."/>
            <person name="Mullet J."/>
            <person name="Bowers J."/>
            <person name="Bruggmann R."/>
            <person name="Dubchak I."/>
            <person name="Grimwood J."/>
            <person name="Gundlach H."/>
            <person name="Haberer G."/>
            <person name="Hellsten U."/>
            <person name="Mitros T."/>
            <person name="Poliakov A."/>
            <person name="Schmutz J."/>
            <person name="Spannagl M."/>
            <person name="Tang H."/>
            <person name="Wang X."/>
            <person name="Wicker T."/>
            <person name="Bharti A."/>
            <person name="Chapman J."/>
            <person name="Feltus F."/>
            <person name="Gowik U."/>
            <person name="Grigoriev I."/>
            <person name="Lyons E."/>
            <person name="Maher C."/>
            <person name="Martis M."/>
            <person name="Narechania A."/>
            <person name="Otillar R."/>
            <person name="Penning B."/>
            <person name="Salamov A."/>
            <person name="Wang Y."/>
            <person name="Zhang L."/>
            <person name="Carpita N."/>
            <person name="Freeling M."/>
            <person name="Gingle A."/>
            <person name="Hash C."/>
            <person name="Keller B."/>
            <person name="Klein P."/>
            <person name="Kresovich S."/>
            <person name="Mccann M."/>
            <person name="Ming R."/>
            <person name="Peterson D."/>
            <person name="Rahman M."/>
            <person name="Ware D."/>
            <person name="Westhoff P."/>
            <person name="Mayer K."/>
            <person name="Messing J."/>
            <person name="Sims D."/>
            <person name="Jenkins J."/>
            <person name="Shu S."/>
            <person name="Rokhsar D."/>
        </authorList>
    </citation>
    <scope>NUCLEOTIDE SEQUENCE</scope>
</reference>
<proteinExistence type="predicted"/>
<feature type="non-terminal residue" evidence="1">
    <location>
        <position position="1"/>
    </location>
</feature>
<dbReference type="EMBL" id="CM000763">
    <property type="protein sequence ID" value="OQU84835.1"/>
    <property type="molecule type" value="Genomic_DNA"/>
</dbReference>
<name>A0A1Z5RMY7_SORBI</name>
<sequence>PPCGRDSLFRPFTPSLVNLSTDLIENQLPCPPHVHLPAPTFGPVRRRPSVAQITGTVPTPSAPLPSSKPLELPILIHPVATYFTTGATRMPSRCRFCSPILIVDAGWR</sequence>
<dbReference type="EMBL" id="CM000763">
    <property type="protein sequence ID" value="OQU84834.1"/>
    <property type="molecule type" value="Genomic_DNA"/>
</dbReference>
<dbReference type="EMBL" id="CM000763">
    <property type="protein sequence ID" value="OQU84833.1"/>
    <property type="molecule type" value="Genomic_DNA"/>
</dbReference>
<evidence type="ECO:0000313" key="2">
    <source>
        <dbReference type="Proteomes" id="UP000000768"/>
    </source>
</evidence>
<dbReference type="AlphaFoldDB" id="A0A1Z5RMY7"/>